<dbReference type="EMBL" id="KQ965734">
    <property type="protein sequence ID" value="KXS20687.1"/>
    <property type="molecule type" value="Genomic_DNA"/>
</dbReference>
<sequence length="283" mass="31072">MQRGSASKSARSDDTMVNSGQKRGFAVVELYTSQGCSSCPPAEKVLSNLIHHSPINPEEGDVFYLSYHVDYWNYLGWPDPHSHATYSSRQRHRSDFYRKRAVYTPMVCVNGDREDVVGSRGQDVVTLIKKEVRKKSSESSYDEVALSATVRLQGVTDRINNNGVVEIAIGVPPSFSRDQLSENLVVSVALTCNNITTHIQRGENRGLAITEDAIVVSFASCQMNNVVWKEEGEGYVGKVGLEISIPGAHLYDASLERFKGVVFVQEGGGNGRIVAAAEAQIIM</sequence>
<keyword evidence="2" id="KW-1185">Reference proteome</keyword>
<gene>
    <name evidence="1" type="ORF">M427DRAFT_27815</name>
</gene>
<dbReference type="InterPro" id="IPR010634">
    <property type="entry name" value="DUF1223"/>
</dbReference>
<organism evidence="1 2">
    <name type="scientific">Gonapodya prolifera (strain JEL478)</name>
    <name type="common">Monoblepharis prolifera</name>
    <dbReference type="NCBI Taxonomy" id="1344416"/>
    <lineage>
        <taxon>Eukaryota</taxon>
        <taxon>Fungi</taxon>
        <taxon>Fungi incertae sedis</taxon>
        <taxon>Chytridiomycota</taxon>
        <taxon>Chytridiomycota incertae sedis</taxon>
        <taxon>Monoblepharidomycetes</taxon>
        <taxon>Monoblepharidales</taxon>
        <taxon>Gonapodyaceae</taxon>
        <taxon>Gonapodya</taxon>
    </lineage>
</organism>
<dbReference type="SUPFAM" id="SSF52833">
    <property type="entry name" value="Thioredoxin-like"/>
    <property type="match status" value="1"/>
</dbReference>
<name>A0A139AVE2_GONPJ</name>
<dbReference type="Pfam" id="PF06764">
    <property type="entry name" value="DUF1223"/>
    <property type="match status" value="1"/>
</dbReference>
<accession>A0A139AVE2</accession>
<evidence type="ECO:0000313" key="2">
    <source>
        <dbReference type="Proteomes" id="UP000070544"/>
    </source>
</evidence>
<dbReference type="Proteomes" id="UP000070544">
    <property type="component" value="Unassembled WGS sequence"/>
</dbReference>
<dbReference type="PANTHER" id="PTHR36057:SF1">
    <property type="entry name" value="LIPOPROTEIN LIPID ATTACHMENT SITE-LIKE PROTEIN, PUTATIVE (DUF1223)-RELATED"/>
    <property type="match status" value="1"/>
</dbReference>
<dbReference type="STRING" id="1344416.A0A139AVE2"/>
<protein>
    <submittedName>
        <fullName evidence="1">DUF1223-domain-containing protein</fullName>
    </submittedName>
</protein>
<dbReference type="PANTHER" id="PTHR36057">
    <property type="match status" value="1"/>
</dbReference>
<dbReference type="InterPro" id="IPR036249">
    <property type="entry name" value="Thioredoxin-like_sf"/>
</dbReference>
<reference evidence="1 2" key="1">
    <citation type="journal article" date="2015" name="Genome Biol. Evol.">
        <title>Phylogenomic analyses indicate that early fungi evolved digesting cell walls of algal ancestors of land plants.</title>
        <authorList>
            <person name="Chang Y."/>
            <person name="Wang S."/>
            <person name="Sekimoto S."/>
            <person name="Aerts A.L."/>
            <person name="Choi C."/>
            <person name="Clum A."/>
            <person name="LaButti K.M."/>
            <person name="Lindquist E.A."/>
            <person name="Yee Ngan C."/>
            <person name="Ohm R.A."/>
            <person name="Salamov A.A."/>
            <person name="Grigoriev I.V."/>
            <person name="Spatafora J.W."/>
            <person name="Berbee M.L."/>
        </authorList>
    </citation>
    <scope>NUCLEOTIDE SEQUENCE [LARGE SCALE GENOMIC DNA]</scope>
    <source>
        <strain evidence="1 2">JEL478</strain>
    </source>
</reference>
<dbReference type="AlphaFoldDB" id="A0A139AVE2"/>
<proteinExistence type="predicted"/>
<evidence type="ECO:0000313" key="1">
    <source>
        <dbReference type="EMBL" id="KXS20687.1"/>
    </source>
</evidence>
<dbReference type="OrthoDB" id="270449at2759"/>